<proteinExistence type="predicted"/>
<evidence type="ECO:0000313" key="1">
    <source>
        <dbReference type="EMBL" id="KAI4364762.1"/>
    </source>
</evidence>
<gene>
    <name evidence="1" type="ORF">MLD38_020815</name>
</gene>
<organism evidence="1 2">
    <name type="scientific">Melastoma candidum</name>
    <dbReference type="NCBI Taxonomy" id="119954"/>
    <lineage>
        <taxon>Eukaryota</taxon>
        <taxon>Viridiplantae</taxon>
        <taxon>Streptophyta</taxon>
        <taxon>Embryophyta</taxon>
        <taxon>Tracheophyta</taxon>
        <taxon>Spermatophyta</taxon>
        <taxon>Magnoliopsida</taxon>
        <taxon>eudicotyledons</taxon>
        <taxon>Gunneridae</taxon>
        <taxon>Pentapetalae</taxon>
        <taxon>rosids</taxon>
        <taxon>malvids</taxon>
        <taxon>Myrtales</taxon>
        <taxon>Melastomataceae</taxon>
        <taxon>Melastomatoideae</taxon>
        <taxon>Melastomateae</taxon>
        <taxon>Melastoma</taxon>
    </lineage>
</organism>
<comment type="caution">
    <text evidence="1">The sequence shown here is derived from an EMBL/GenBank/DDBJ whole genome shotgun (WGS) entry which is preliminary data.</text>
</comment>
<name>A0ACB9QH32_9MYRT</name>
<protein>
    <submittedName>
        <fullName evidence="1">Uncharacterized protein</fullName>
    </submittedName>
</protein>
<dbReference type="Proteomes" id="UP001057402">
    <property type="component" value="Chromosome 6"/>
</dbReference>
<accession>A0ACB9QH32</accession>
<keyword evidence="2" id="KW-1185">Reference proteome</keyword>
<dbReference type="EMBL" id="CM042885">
    <property type="protein sequence ID" value="KAI4364762.1"/>
    <property type="molecule type" value="Genomic_DNA"/>
</dbReference>
<evidence type="ECO:0000313" key="2">
    <source>
        <dbReference type="Proteomes" id="UP001057402"/>
    </source>
</evidence>
<reference evidence="2" key="1">
    <citation type="journal article" date="2023" name="Front. Plant Sci.">
        <title>Chromosomal-level genome assembly of Melastoma candidum provides insights into trichome evolution.</title>
        <authorList>
            <person name="Zhong Y."/>
            <person name="Wu W."/>
            <person name="Sun C."/>
            <person name="Zou P."/>
            <person name="Liu Y."/>
            <person name="Dai S."/>
            <person name="Zhou R."/>
        </authorList>
    </citation>
    <scope>NUCLEOTIDE SEQUENCE [LARGE SCALE GENOMIC DNA]</scope>
</reference>
<sequence length="158" mass="17218">MQRQSIGGSPSSRLPQPPPSSSFSPSLHLPHNRDIDLLDDEKAAKSPSKPRRFSTSSSSSLLSPPSPSSPLPQHQRFVHAIPLLTLLCFLVLFLFSHDPSPSDLAQFKGFKRDSDIIGPGDGADGGRGGFRVGEVVGVSWRNLQESNKSRINRKFADF</sequence>